<keyword evidence="1" id="KW-0812">Transmembrane</keyword>
<accession>A0A9D5DBE3</accession>
<dbReference type="EMBL" id="JAGGNH010000001">
    <property type="protein sequence ID" value="KAJ0987595.1"/>
    <property type="molecule type" value="Genomic_DNA"/>
</dbReference>
<reference evidence="2" key="2">
    <citation type="journal article" date="2022" name="Hortic Res">
        <title>The genome of Dioscorea zingiberensis sheds light on the biosynthesis, origin and evolution of the medicinally important diosgenin saponins.</title>
        <authorList>
            <person name="Li Y."/>
            <person name="Tan C."/>
            <person name="Li Z."/>
            <person name="Guo J."/>
            <person name="Li S."/>
            <person name="Chen X."/>
            <person name="Wang C."/>
            <person name="Dai X."/>
            <person name="Yang H."/>
            <person name="Song W."/>
            <person name="Hou L."/>
            <person name="Xu J."/>
            <person name="Tong Z."/>
            <person name="Xu A."/>
            <person name="Yuan X."/>
            <person name="Wang W."/>
            <person name="Yang Q."/>
            <person name="Chen L."/>
            <person name="Sun Z."/>
            <person name="Wang K."/>
            <person name="Pan B."/>
            <person name="Chen J."/>
            <person name="Bao Y."/>
            <person name="Liu F."/>
            <person name="Qi X."/>
            <person name="Gang D.R."/>
            <person name="Wen J."/>
            <person name="Li J."/>
        </authorList>
    </citation>
    <scope>NUCLEOTIDE SEQUENCE</scope>
    <source>
        <strain evidence="2">Dzin_1.0</strain>
    </source>
</reference>
<reference evidence="2" key="1">
    <citation type="submission" date="2021-03" db="EMBL/GenBank/DDBJ databases">
        <authorList>
            <person name="Li Z."/>
            <person name="Yang C."/>
        </authorList>
    </citation>
    <scope>NUCLEOTIDE SEQUENCE</scope>
    <source>
        <strain evidence="2">Dzin_1.0</strain>
        <tissue evidence="2">Leaf</tissue>
    </source>
</reference>
<dbReference type="PANTHER" id="PTHR35758:SF2">
    <property type="entry name" value="TRANSMEMBRANE PROTEIN"/>
    <property type="match status" value="1"/>
</dbReference>
<dbReference type="PANTHER" id="PTHR35758">
    <property type="entry name" value="TRANSMEMBRANE PROTEIN"/>
    <property type="match status" value="1"/>
</dbReference>
<dbReference type="AlphaFoldDB" id="A0A9D5DBE3"/>
<name>A0A9D5DBE3_9LILI</name>
<organism evidence="2 3">
    <name type="scientific">Dioscorea zingiberensis</name>
    <dbReference type="NCBI Taxonomy" id="325984"/>
    <lineage>
        <taxon>Eukaryota</taxon>
        <taxon>Viridiplantae</taxon>
        <taxon>Streptophyta</taxon>
        <taxon>Embryophyta</taxon>
        <taxon>Tracheophyta</taxon>
        <taxon>Spermatophyta</taxon>
        <taxon>Magnoliopsida</taxon>
        <taxon>Liliopsida</taxon>
        <taxon>Dioscoreales</taxon>
        <taxon>Dioscoreaceae</taxon>
        <taxon>Dioscorea</taxon>
    </lineage>
</organism>
<sequence>MGNKPSSTLRLAAVIFALLVIIRPSFNGGRRAPVLEHEDGNGSLESWLPLLLVLVVLGISLTQVMDKRFLRFDPYWIHRVGGSSCGIAVLLVMLALILSKYIYSKRVQQSTR</sequence>
<evidence type="ECO:0000313" key="3">
    <source>
        <dbReference type="Proteomes" id="UP001085076"/>
    </source>
</evidence>
<gene>
    <name evidence="2" type="ORF">J5N97_005951</name>
</gene>
<feature type="transmembrane region" description="Helical" evidence="1">
    <location>
        <begin position="85"/>
        <end position="103"/>
    </location>
</feature>
<comment type="caution">
    <text evidence="2">The sequence shown here is derived from an EMBL/GenBank/DDBJ whole genome shotgun (WGS) entry which is preliminary data.</text>
</comment>
<dbReference type="Proteomes" id="UP001085076">
    <property type="component" value="Miscellaneous, Linkage group lg01"/>
</dbReference>
<evidence type="ECO:0000313" key="2">
    <source>
        <dbReference type="EMBL" id="KAJ0987595.1"/>
    </source>
</evidence>
<keyword evidence="3" id="KW-1185">Reference proteome</keyword>
<protein>
    <recommendedName>
        <fullName evidence="4">Transmembrane protein</fullName>
    </recommendedName>
</protein>
<proteinExistence type="predicted"/>
<dbReference type="OrthoDB" id="1929320at2759"/>
<keyword evidence="1" id="KW-1133">Transmembrane helix</keyword>
<evidence type="ECO:0008006" key="4">
    <source>
        <dbReference type="Google" id="ProtNLM"/>
    </source>
</evidence>
<evidence type="ECO:0000256" key="1">
    <source>
        <dbReference type="SAM" id="Phobius"/>
    </source>
</evidence>
<feature type="transmembrane region" description="Helical" evidence="1">
    <location>
        <begin position="47"/>
        <end position="64"/>
    </location>
</feature>
<keyword evidence="1" id="KW-0472">Membrane</keyword>